<proteinExistence type="predicted"/>
<name>A0A8H7NP67_BIOOC</name>
<dbReference type="EMBL" id="JADCTT010000001">
    <property type="protein sequence ID" value="KAF9759838.1"/>
    <property type="molecule type" value="Genomic_DNA"/>
</dbReference>
<evidence type="ECO:0000313" key="3">
    <source>
        <dbReference type="EMBL" id="KAF9759838.1"/>
    </source>
</evidence>
<feature type="compositionally biased region" description="Basic and acidic residues" evidence="1">
    <location>
        <begin position="59"/>
        <end position="73"/>
    </location>
</feature>
<dbReference type="SUPFAM" id="SSF56112">
    <property type="entry name" value="Protein kinase-like (PK-like)"/>
    <property type="match status" value="1"/>
</dbReference>
<feature type="domain" description="Aminoglycoside phosphotransferase" evidence="2">
    <location>
        <begin position="108"/>
        <end position="270"/>
    </location>
</feature>
<dbReference type="InterPro" id="IPR002575">
    <property type="entry name" value="Aminoglycoside_PTrfase"/>
</dbReference>
<dbReference type="InterPro" id="IPR011009">
    <property type="entry name" value="Kinase-like_dom_sf"/>
</dbReference>
<evidence type="ECO:0000259" key="2">
    <source>
        <dbReference type="Pfam" id="PF01636"/>
    </source>
</evidence>
<gene>
    <name evidence="3" type="ORF">IM811_001532</name>
</gene>
<dbReference type="Pfam" id="PF01636">
    <property type="entry name" value="APH"/>
    <property type="match status" value="1"/>
</dbReference>
<comment type="caution">
    <text evidence="3">The sequence shown here is derived from an EMBL/GenBank/DDBJ whole genome shotgun (WGS) entry which is preliminary data.</text>
</comment>
<protein>
    <recommendedName>
        <fullName evidence="2">Aminoglycoside phosphotransferase domain-containing protein</fullName>
    </recommendedName>
</protein>
<dbReference type="Proteomes" id="UP000616885">
    <property type="component" value="Unassembled WGS sequence"/>
</dbReference>
<feature type="region of interest" description="Disordered" evidence="1">
    <location>
        <begin position="55"/>
        <end position="79"/>
    </location>
</feature>
<organism evidence="3 4">
    <name type="scientific">Bionectria ochroleuca</name>
    <name type="common">Gliocladium roseum</name>
    <dbReference type="NCBI Taxonomy" id="29856"/>
    <lineage>
        <taxon>Eukaryota</taxon>
        <taxon>Fungi</taxon>
        <taxon>Dikarya</taxon>
        <taxon>Ascomycota</taxon>
        <taxon>Pezizomycotina</taxon>
        <taxon>Sordariomycetes</taxon>
        <taxon>Hypocreomycetidae</taxon>
        <taxon>Hypocreales</taxon>
        <taxon>Bionectriaceae</taxon>
        <taxon>Clonostachys</taxon>
    </lineage>
</organism>
<dbReference type="PANTHER" id="PTHR21310:SF15">
    <property type="entry name" value="AMINOGLYCOSIDE PHOSPHOTRANSFERASE DOMAIN-CONTAINING PROTEIN"/>
    <property type="match status" value="1"/>
</dbReference>
<dbReference type="InterPro" id="IPR051678">
    <property type="entry name" value="AGP_Transferase"/>
</dbReference>
<evidence type="ECO:0000256" key="1">
    <source>
        <dbReference type="SAM" id="MobiDB-lite"/>
    </source>
</evidence>
<accession>A0A8H7NP67</accession>
<sequence length="323" mass="37591">MSCEINPLIEWSIGQTGPDQWIIGSKMVCERVQDQESKPVDALVSWEHESQTFYLRKRTPQDPTRKGNTETDKAPGSGGSAAVWCIGDRHFKAYAWHGGMELESTNIRFVKDKVPSVPVPDVIYEWTDPDFNRSFLITKKIRGRTLEEAWLHLGPRRRELLAEEVACHISQLAKHTSSSFKTVCGRGVFEPRLLEKPREERPCWLPRLLGPFKEEDDMRNYMLRISNEVPPEIDQEFHFYHAELGPKNIILRENGAVAGIINWESAGYYPSFWVATKPLLDTFDLECDREEPKSWAHLLRRKLEVHHFTEQDRKYERWVKGML</sequence>
<reference evidence="3" key="1">
    <citation type="submission" date="2020-10" db="EMBL/GenBank/DDBJ databases">
        <title>High-Quality Genome Resource of Clonostachys rosea strain S41 by Oxford Nanopore Long-Read Sequencing.</title>
        <authorList>
            <person name="Wang H."/>
        </authorList>
    </citation>
    <scope>NUCLEOTIDE SEQUENCE</scope>
    <source>
        <strain evidence="3">S41</strain>
    </source>
</reference>
<dbReference type="AlphaFoldDB" id="A0A8H7NP67"/>
<dbReference type="PANTHER" id="PTHR21310">
    <property type="entry name" value="AMINOGLYCOSIDE PHOSPHOTRANSFERASE-RELATED-RELATED"/>
    <property type="match status" value="1"/>
</dbReference>
<evidence type="ECO:0000313" key="4">
    <source>
        <dbReference type="Proteomes" id="UP000616885"/>
    </source>
</evidence>